<evidence type="ECO:0000313" key="1">
    <source>
        <dbReference type="EMBL" id="KAF6235427.1"/>
    </source>
</evidence>
<reference evidence="1 2" key="1">
    <citation type="journal article" date="2020" name="Genomics">
        <title>Complete, high-quality genomes from long-read metagenomic sequencing of two wolf lichen thalli reveals enigmatic genome architecture.</title>
        <authorList>
            <person name="McKenzie S.K."/>
            <person name="Walston R.F."/>
            <person name="Allen J.L."/>
        </authorList>
    </citation>
    <scope>NUCLEOTIDE SEQUENCE [LARGE SCALE GENOMIC DNA]</scope>
    <source>
        <strain evidence="1">WasteWater2</strain>
    </source>
</reference>
<protein>
    <submittedName>
        <fullName evidence="1">Uncharacterized protein</fullName>
    </submittedName>
</protein>
<dbReference type="OrthoDB" id="5298709at2759"/>
<proteinExistence type="predicted"/>
<dbReference type="RefSeq" id="XP_037164798.1">
    <property type="nucleotide sequence ID" value="XM_037308532.1"/>
</dbReference>
<evidence type="ECO:0000313" key="2">
    <source>
        <dbReference type="Proteomes" id="UP000578531"/>
    </source>
</evidence>
<keyword evidence="2" id="KW-1185">Reference proteome</keyword>
<comment type="caution">
    <text evidence="1">The sequence shown here is derived from an EMBL/GenBank/DDBJ whole genome shotgun (WGS) entry which is preliminary data.</text>
</comment>
<dbReference type="GeneID" id="59288284"/>
<dbReference type="EMBL" id="JACCJC010000025">
    <property type="protein sequence ID" value="KAF6235427.1"/>
    <property type="molecule type" value="Genomic_DNA"/>
</dbReference>
<name>A0A8H6L4M4_9LECA</name>
<organism evidence="1 2">
    <name type="scientific">Letharia columbiana</name>
    <dbReference type="NCBI Taxonomy" id="112416"/>
    <lineage>
        <taxon>Eukaryota</taxon>
        <taxon>Fungi</taxon>
        <taxon>Dikarya</taxon>
        <taxon>Ascomycota</taxon>
        <taxon>Pezizomycotina</taxon>
        <taxon>Lecanoromycetes</taxon>
        <taxon>OSLEUM clade</taxon>
        <taxon>Lecanoromycetidae</taxon>
        <taxon>Lecanorales</taxon>
        <taxon>Lecanorineae</taxon>
        <taxon>Parmeliaceae</taxon>
        <taxon>Letharia</taxon>
    </lineage>
</organism>
<accession>A0A8H6L4M4</accession>
<gene>
    <name evidence="1" type="ORF">HO173_006623</name>
</gene>
<sequence length="443" mass="50544">MSRTVKVKPDKISAMLAAFDNNLDPVQDIVLDLWKGFSTRIYLQIGSDEEEDANYYLPVFVSSDIDDWGDMIDVGRALQMGLLEVADNDTAVTVKPVDEELETLCANRQESDPGGGQTHPLKRINARLLNRLRRYLLPGKQYKLRFCGARFTIWSKFGNRESTSQATLTPSEWPEDARVQMICGPEPLLFTVVAGVPIPRFTVSFSISSSRCYLGDPCNFFVTLTVTSLEDRPVTVDSLLDRTETDLYPSEPYSIWNEKLSADVFNTNDEETGKWGTLHSKVERLDKNPMEKAAVRLLQFNKGTTHTRKVYFSRDELSSHECSWSDDFAGLTPKKTYKMAIRTMGYVAWDYGHAHELRETHRDQQDWNKHGPIIFEPVSAVALTIKTIIEREKPQPFFSLPQELRDQVYEYVRQSERADEVRFTAKEGREPHTNGFDGAMRSG</sequence>
<dbReference type="Proteomes" id="UP000578531">
    <property type="component" value="Unassembled WGS sequence"/>
</dbReference>
<dbReference type="AlphaFoldDB" id="A0A8H6L4M4"/>